<organism evidence="1 2">
    <name type="scientific">Chaetomium fimeti</name>
    <dbReference type="NCBI Taxonomy" id="1854472"/>
    <lineage>
        <taxon>Eukaryota</taxon>
        <taxon>Fungi</taxon>
        <taxon>Dikarya</taxon>
        <taxon>Ascomycota</taxon>
        <taxon>Pezizomycotina</taxon>
        <taxon>Sordariomycetes</taxon>
        <taxon>Sordariomycetidae</taxon>
        <taxon>Sordariales</taxon>
        <taxon>Chaetomiaceae</taxon>
        <taxon>Chaetomium</taxon>
    </lineage>
</organism>
<reference evidence="1" key="2">
    <citation type="submission" date="2023-06" db="EMBL/GenBank/DDBJ databases">
        <authorList>
            <consortium name="Lawrence Berkeley National Laboratory"/>
            <person name="Haridas S."/>
            <person name="Hensen N."/>
            <person name="Bonometti L."/>
            <person name="Westerberg I."/>
            <person name="Brannstrom I.O."/>
            <person name="Guillou S."/>
            <person name="Cros-Aarteil S."/>
            <person name="Calhoun S."/>
            <person name="Kuo A."/>
            <person name="Mondo S."/>
            <person name="Pangilinan J."/>
            <person name="Riley R."/>
            <person name="Labutti K."/>
            <person name="Andreopoulos B."/>
            <person name="Lipzen A."/>
            <person name="Chen C."/>
            <person name="Yanf M."/>
            <person name="Daum C."/>
            <person name="Ng V."/>
            <person name="Clum A."/>
            <person name="Steindorff A."/>
            <person name="Ohm R."/>
            <person name="Martin F."/>
            <person name="Silar P."/>
            <person name="Natvig D."/>
            <person name="Lalanne C."/>
            <person name="Gautier V."/>
            <person name="Ament-Velasquez S.L."/>
            <person name="Kruys A."/>
            <person name="Hutchinson M.I."/>
            <person name="Powell A.J."/>
            <person name="Barry K."/>
            <person name="Miller A.N."/>
            <person name="Grigoriev I.V."/>
            <person name="Debuchy R."/>
            <person name="Gladieux P."/>
            <person name="Thoren M.H."/>
            <person name="Johannesson H."/>
        </authorList>
    </citation>
    <scope>NUCLEOTIDE SEQUENCE</scope>
    <source>
        <strain evidence="1">CBS 168.71</strain>
    </source>
</reference>
<evidence type="ECO:0000313" key="1">
    <source>
        <dbReference type="EMBL" id="KAK3301306.1"/>
    </source>
</evidence>
<name>A0AAE0LXH8_9PEZI</name>
<reference evidence="1" key="1">
    <citation type="journal article" date="2023" name="Mol. Phylogenet. Evol.">
        <title>Genome-scale phylogeny and comparative genomics of the fungal order Sordariales.</title>
        <authorList>
            <person name="Hensen N."/>
            <person name="Bonometti L."/>
            <person name="Westerberg I."/>
            <person name="Brannstrom I.O."/>
            <person name="Guillou S."/>
            <person name="Cros-Aarteil S."/>
            <person name="Calhoun S."/>
            <person name="Haridas S."/>
            <person name="Kuo A."/>
            <person name="Mondo S."/>
            <person name="Pangilinan J."/>
            <person name="Riley R."/>
            <person name="LaButti K."/>
            <person name="Andreopoulos B."/>
            <person name="Lipzen A."/>
            <person name="Chen C."/>
            <person name="Yan M."/>
            <person name="Daum C."/>
            <person name="Ng V."/>
            <person name="Clum A."/>
            <person name="Steindorff A."/>
            <person name="Ohm R.A."/>
            <person name="Martin F."/>
            <person name="Silar P."/>
            <person name="Natvig D.O."/>
            <person name="Lalanne C."/>
            <person name="Gautier V."/>
            <person name="Ament-Velasquez S.L."/>
            <person name="Kruys A."/>
            <person name="Hutchinson M.I."/>
            <person name="Powell A.J."/>
            <person name="Barry K."/>
            <person name="Miller A.N."/>
            <person name="Grigoriev I.V."/>
            <person name="Debuchy R."/>
            <person name="Gladieux P."/>
            <person name="Hiltunen Thoren M."/>
            <person name="Johannesson H."/>
        </authorList>
    </citation>
    <scope>NUCLEOTIDE SEQUENCE</scope>
    <source>
        <strain evidence="1">CBS 168.71</strain>
    </source>
</reference>
<sequence>MSLQRAGPVAANLRTILVKVSPSPATLSERRAVLGALKRYAEVEVFKKLQDSSHFISIVAQPQMAHSLIAKSPLQFDVAAPQNHHTTPITTTPTSTPPSPQTKTFLVKIASKPDHNHKTHIREALTYGRWPEQGQAHAQALFLSDSLPRAALADTVPAGLARAGLADWESAGQLAAGGGDGEDGGVATWLVGGADFVAARRARRERVRSGFRELESTGSLPDIAEAYTQPAPRQIFTRRLLEALPRPLRSSVTMVVYANNPLLTQRQDVPYLSRGTRGSHNSLLSVYGLWSQLP</sequence>
<proteinExistence type="predicted"/>
<dbReference type="EMBL" id="JAUEPN010000001">
    <property type="protein sequence ID" value="KAK3301306.1"/>
    <property type="molecule type" value="Genomic_DNA"/>
</dbReference>
<accession>A0AAE0LXH8</accession>
<dbReference type="RefSeq" id="XP_062664820.1">
    <property type="nucleotide sequence ID" value="XM_062802086.1"/>
</dbReference>
<gene>
    <name evidence="1" type="ORF">B0H64DRAFT_370445</name>
</gene>
<keyword evidence="2" id="KW-1185">Reference proteome</keyword>
<dbReference type="AlphaFoldDB" id="A0AAE0LXH8"/>
<protein>
    <submittedName>
        <fullName evidence="1">Uncharacterized protein</fullName>
    </submittedName>
</protein>
<dbReference type="Proteomes" id="UP001278766">
    <property type="component" value="Unassembled WGS sequence"/>
</dbReference>
<comment type="caution">
    <text evidence="1">The sequence shown here is derived from an EMBL/GenBank/DDBJ whole genome shotgun (WGS) entry which is preliminary data.</text>
</comment>
<dbReference type="GeneID" id="87839034"/>
<evidence type="ECO:0000313" key="2">
    <source>
        <dbReference type="Proteomes" id="UP001278766"/>
    </source>
</evidence>